<keyword evidence="2" id="KW-0238">DNA-binding</keyword>
<evidence type="ECO:0000256" key="2">
    <source>
        <dbReference type="ARBA" id="ARBA00023125"/>
    </source>
</evidence>
<evidence type="ECO:0000313" key="6">
    <source>
        <dbReference type="Proteomes" id="UP001470809"/>
    </source>
</evidence>
<dbReference type="PANTHER" id="PTHR47506:SF10">
    <property type="entry name" value="TRANSCRIPTIONAL REGULATORY PROTEIN"/>
    <property type="match status" value="1"/>
</dbReference>
<dbReference type="Pfam" id="PF00440">
    <property type="entry name" value="TetR_N"/>
    <property type="match status" value="1"/>
</dbReference>
<dbReference type="SUPFAM" id="SSF48498">
    <property type="entry name" value="Tetracyclin repressor-like, C-terminal domain"/>
    <property type="match status" value="1"/>
</dbReference>
<keyword evidence="1" id="KW-0805">Transcription regulation</keyword>
<reference evidence="5" key="1">
    <citation type="submission" date="2024-08" db="EMBL/GenBank/DDBJ databases">
        <title>Phylogenomic analyses of a clade within the roseobacter group suggest taxonomic reassignments of species of the genera Aestuariivita, Citreicella, Loktanella, Nautella, Pelagibaca, Ruegeria, Thalassobius, Thiobacimonas and Tropicibacter, and the proposal o.</title>
        <authorList>
            <person name="Jeon C.O."/>
        </authorList>
    </citation>
    <scope>NUCLEOTIDE SEQUENCE</scope>
    <source>
        <strain evidence="5">SS1-5</strain>
    </source>
</reference>
<dbReference type="GO" id="GO:0003677">
    <property type="term" value="F:DNA binding"/>
    <property type="evidence" value="ECO:0007669"/>
    <property type="project" value="UniProtKB-KW"/>
</dbReference>
<keyword evidence="3" id="KW-0804">Transcription</keyword>
<dbReference type="RefSeq" id="WP_373635811.1">
    <property type="nucleotide sequence ID" value="NZ_CP151767.2"/>
</dbReference>
<organism evidence="5 6">
    <name type="scientific">Yoonia rhodophyticola</name>
    <dbReference type="NCBI Taxonomy" id="3137370"/>
    <lineage>
        <taxon>Bacteria</taxon>
        <taxon>Pseudomonadati</taxon>
        <taxon>Pseudomonadota</taxon>
        <taxon>Alphaproteobacteria</taxon>
        <taxon>Rhodobacterales</taxon>
        <taxon>Paracoccaceae</taxon>
        <taxon>Yoonia</taxon>
    </lineage>
</organism>
<evidence type="ECO:0000259" key="4">
    <source>
        <dbReference type="Pfam" id="PF00440"/>
    </source>
</evidence>
<evidence type="ECO:0000313" key="5">
    <source>
        <dbReference type="EMBL" id="WZU67850.2"/>
    </source>
</evidence>
<feature type="domain" description="HTH tetR-type" evidence="4">
    <location>
        <begin position="2"/>
        <end position="40"/>
    </location>
</feature>
<dbReference type="Gene3D" id="1.10.10.60">
    <property type="entry name" value="Homeodomain-like"/>
    <property type="match status" value="1"/>
</dbReference>
<protein>
    <submittedName>
        <fullName evidence="5">TetR/AcrR family transcriptional regulator</fullName>
    </submittedName>
</protein>
<dbReference type="InterPro" id="IPR009057">
    <property type="entry name" value="Homeodomain-like_sf"/>
</dbReference>
<dbReference type="InterPro" id="IPR001647">
    <property type="entry name" value="HTH_TetR"/>
</dbReference>
<dbReference type="AlphaFoldDB" id="A0AAN0MA75"/>
<sequence length="175" mass="19090">MNVFWTLGYDATTTDQLLQGMKLTRGSLYKAFGDKKQLFLKSLELYDQREVQEAVYALATPGTSGAERIRLLFSSIANAVEAGDHIGCLLCTTLSGPSATDPEIAASTSAQAQKLRDGFSIALKHDGDGKYPDSYADLLVTQYVGLRMLSRARVPVAIIRESVDAISQLLERPDQ</sequence>
<name>A0AAN0MA75_9RHOB</name>
<accession>A0AAN0MA75</accession>
<dbReference type="KEGG" id="yrh:AABB31_02515"/>
<dbReference type="InterPro" id="IPR023772">
    <property type="entry name" value="DNA-bd_HTH_TetR-type_CS"/>
</dbReference>
<gene>
    <name evidence="5" type="ORF">AABB31_02515</name>
</gene>
<dbReference type="EMBL" id="CP151767">
    <property type="protein sequence ID" value="WZU67850.2"/>
    <property type="molecule type" value="Genomic_DNA"/>
</dbReference>
<dbReference type="InterPro" id="IPR036271">
    <property type="entry name" value="Tet_transcr_reg_TetR-rel_C_sf"/>
</dbReference>
<dbReference type="PROSITE" id="PS01081">
    <property type="entry name" value="HTH_TETR_1"/>
    <property type="match status" value="1"/>
</dbReference>
<evidence type="ECO:0000256" key="3">
    <source>
        <dbReference type="ARBA" id="ARBA00023163"/>
    </source>
</evidence>
<proteinExistence type="predicted"/>
<evidence type="ECO:0000256" key="1">
    <source>
        <dbReference type="ARBA" id="ARBA00023015"/>
    </source>
</evidence>
<dbReference type="SUPFAM" id="SSF46689">
    <property type="entry name" value="Homeodomain-like"/>
    <property type="match status" value="1"/>
</dbReference>
<dbReference type="Proteomes" id="UP001470809">
    <property type="component" value="Chromosome"/>
</dbReference>
<dbReference type="PANTHER" id="PTHR47506">
    <property type="entry name" value="TRANSCRIPTIONAL REGULATORY PROTEIN"/>
    <property type="match status" value="1"/>
</dbReference>
<dbReference type="Gene3D" id="1.10.357.10">
    <property type="entry name" value="Tetracycline Repressor, domain 2"/>
    <property type="match status" value="1"/>
</dbReference>
<keyword evidence="6" id="KW-1185">Reference proteome</keyword>